<evidence type="ECO:0000256" key="3">
    <source>
        <dbReference type="ARBA" id="ARBA00022679"/>
    </source>
</evidence>
<dbReference type="RefSeq" id="WP_020887348.1">
    <property type="nucleotide sequence ID" value="NZ_ATHI01000027.1"/>
</dbReference>
<dbReference type="InterPro" id="IPR012004">
    <property type="entry name" value="PyroP-dep_PFK_TP0108"/>
</dbReference>
<dbReference type="FunFam" id="3.40.50.450:FF:000002">
    <property type="entry name" value="ATP-dependent 6-phosphofructokinase"/>
    <property type="match status" value="1"/>
</dbReference>
<keyword evidence="9 12" id="KW-0324">Glycolysis</keyword>
<evidence type="ECO:0000256" key="4">
    <source>
        <dbReference type="ARBA" id="ARBA00022723"/>
    </source>
</evidence>
<evidence type="ECO:0000313" key="14">
    <source>
        <dbReference type="EMBL" id="EPR32299.1"/>
    </source>
</evidence>
<keyword evidence="15" id="KW-1185">Reference proteome</keyword>
<evidence type="ECO:0000256" key="11">
    <source>
        <dbReference type="ARBA" id="ARBA00048072"/>
    </source>
</evidence>
<dbReference type="GO" id="GO:0005737">
    <property type="term" value="C:cytoplasm"/>
    <property type="evidence" value="ECO:0007669"/>
    <property type="project" value="UniProtKB-SubCell"/>
</dbReference>
<dbReference type="InterPro" id="IPR050929">
    <property type="entry name" value="PFKA"/>
</dbReference>
<evidence type="ECO:0000256" key="5">
    <source>
        <dbReference type="ARBA" id="ARBA00022741"/>
    </source>
</evidence>
<evidence type="ECO:0000256" key="2">
    <source>
        <dbReference type="ARBA" id="ARBA00003138"/>
    </source>
</evidence>
<evidence type="ECO:0000256" key="6">
    <source>
        <dbReference type="ARBA" id="ARBA00022777"/>
    </source>
</evidence>
<dbReference type="PANTHER" id="PTHR45770">
    <property type="entry name" value="ATP-DEPENDENT 6-PHOSPHOFRUCTOKINASE 1"/>
    <property type="match status" value="1"/>
</dbReference>
<feature type="active site" description="Proton acceptor" evidence="12">
    <location>
        <position position="208"/>
    </location>
</feature>
<accession>S7UES7</accession>
<keyword evidence="7 12" id="KW-0067">ATP-binding</keyword>
<dbReference type="AlphaFoldDB" id="S7UES7"/>
<keyword evidence="5 12" id="KW-0547">Nucleotide-binding</keyword>
<keyword evidence="8 12" id="KW-0460">Magnesium</keyword>
<evidence type="ECO:0000256" key="12">
    <source>
        <dbReference type="HAMAP-Rule" id="MF_01981"/>
    </source>
</evidence>
<dbReference type="GO" id="GO:0003872">
    <property type="term" value="F:6-phosphofructokinase activity"/>
    <property type="evidence" value="ECO:0007669"/>
    <property type="project" value="UniProtKB-UniRule"/>
</dbReference>
<dbReference type="OrthoDB" id="9802503at2"/>
<dbReference type="Pfam" id="PF00365">
    <property type="entry name" value="PFK"/>
    <property type="match status" value="1"/>
</dbReference>
<dbReference type="SUPFAM" id="SSF53784">
    <property type="entry name" value="Phosphofructokinase"/>
    <property type="match status" value="1"/>
</dbReference>
<keyword evidence="12" id="KW-0963">Cytoplasm</keyword>
<comment type="caution">
    <text evidence="14">The sequence shown here is derived from an EMBL/GenBank/DDBJ whole genome shotgun (WGS) entry which is preliminary data.</text>
</comment>
<dbReference type="GO" id="GO:0006002">
    <property type="term" value="P:fructose 6-phosphate metabolic process"/>
    <property type="evidence" value="ECO:0007669"/>
    <property type="project" value="InterPro"/>
</dbReference>
<dbReference type="GO" id="GO:0047334">
    <property type="term" value="F:diphosphate-fructose-6-phosphate 1-phosphotransferase activity"/>
    <property type="evidence" value="ECO:0007669"/>
    <property type="project" value="UniProtKB-EC"/>
</dbReference>
<dbReference type="PATRIC" id="fig|1121439.3.peg.2008"/>
<evidence type="ECO:0000256" key="10">
    <source>
        <dbReference type="ARBA" id="ARBA00048070"/>
    </source>
</evidence>
<feature type="binding site" evidence="12">
    <location>
        <position position="178"/>
    </location>
    <ligand>
        <name>Mg(2+)</name>
        <dbReference type="ChEBI" id="CHEBI:18420"/>
        <note>catalytic</note>
    </ligand>
</feature>
<proteinExistence type="inferred from homology"/>
<dbReference type="PIRSF" id="PIRSF000534">
    <property type="entry name" value="PPi_PFK_TP0108"/>
    <property type="match status" value="1"/>
</dbReference>
<reference evidence="14 15" key="1">
    <citation type="journal article" date="2013" name="Genome Announc.">
        <title>Draft genome sequences for three mercury-methylating, sulfate-reducing bacteria.</title>
        <authorList>
            <person name="Brown S.D."/>
            <person name="Hurt R.A.Jr."/>
            <person name="Gilmour C.C."/>
            <person name="Elias D.A."/>
        </authorList>
    </citation>
    <scope>NUCLEOTIDE SEQUENCE [LARGE SCALE GENOMIC DNA]</scope>
    <source>
        <strain evidence="14 15">DSM 16529</strain>
    </source>
</reference>
<keyword evidence="6 12" id="KW-0418">Kinase</keyword>
<evidence type="ECO:0000256" key="1">
    <source>
        <dbReference type="ARBA" id="ARBA00001946"/>
    </source>
</evidence>
<keyword evidence="4 12" id="KW-0479">Metal-binding</keyword>
<comment type="function">
    <text evidence="2">Catalyzes the phosphorylation of D-fructose 6-phosphate, the first committing step of glycolysis. Uses inorganic phosphate (PPi) as phosphoryl donor instead of ATP like common ATP-dependent phosphofructokinases (ATP-PFKs), which renders the reaction reversible, and can thus function both in glycolysis and gluconeogenesis. Consistently, PPi-PFK can replace the enzymes of both the forward (ATP-PFK) and reverse (fructose-bisphosphatase (FBPase)) reactions.</text>
</comment>
<dbReference type="PRINTS" id="PR00476">
    <property type="entry name" value="PHFRCTKINASE"/>
</dbReference>
<comment type="cofactor">
    <cofactor evidence="1 12">
        <name>Mg(2+)</name>
        <dbReference type="ChEBI" id="CHEBI:18420"/>
    </cofactor>
</comment>
<dbReference type="STRING" id="1121439.dsat_0651"/>
<evidence type="ECO:0000256" key="8">
    <source>
        <dbReference type="ARBA" id="ARBA00022842"/>
    </source>
</evidence>
<dbReference type="EMBL" id="ATHI01000027">
    <property type="protein sequence ID" value="EPR32299.1"/>
    <property type="molecule type" value="Genomic_DNA"/>
</dbReference>
<comment type="pathway">
    <text evidence="12">Carbohydrate degradation; glycolysis; D-glyceraldehyde 3-phosphate and glycerone phosphate from D-glucose: step 3/4.</text>
</comment>
<dbReference type="UniPathway" id="UPA00109">
    <property type="reaction ID" value="UER00182"/>
</dbReference>
<feature type="binding site" evidence="12">
    <location>
        <begin position="359"/>
        <end position="362"/>
    </location>
    <ligand>
        <name>substrate</name>
    </ligand>
</feature>
<dbReference type="GO" id="GO:0005524">
    <property type="term" value="F:ATP binding"/>
    <property type="evidence" value="ECO:0007669"/>
    <property type="project" value="UniProtKB-KW"/>
</dbReference>
<comment type="subunit">
    <text evidence="12">Homodimer.</text>
</comment>
<feature type="binding site" evidence="12">
    <location>
        <begin position="152"/>
        <end position="153"/>
    </location>
    <ligand>
        <name>ATP</name>
        <dbReference type="ChEBI" id="CHEBI:30616"/>
    </ligand>
</feature>
<dbReference type="EC" id="2.7.1.11" evidence="12"/>
<feature type="binding site" evidence="12">
    <location>
        <position position="307"/>
    </location>
    <ligand>
        <name>substrate</name>
    </ligand>
</feature>
<dbReference type="InterPro" id="IPR022953">
    <property type="entry name" value="ATP_PFK"/>
</dbReference>
<dbReference type="NCBIfam" id="NF005301">
    <property type="entry name" value="PRK06830.1"/>
    <property type="match status" value="1"/>
</dbReference>
<organism evidence="14 15">
    <name type="scientific">Alkalidesulfovibrio alkalitolerans DSM 16529</name>
    <dbReference type="NCBI Taxonomy" id="1121439"/>
    <lineage>
        <taxon>Bacteria</taxon>
        <taxon>Pseudomonadati</taxon>
        <taxon>Thermodesulfobacteriota</taxon>
        <taxon>Desulfovibrionia</taxon>
        <taxon>Desulfovibrionales</taxon>
        <taxon>Desulfovibrionaceae</taxon>
        <taxon>Alkalidesulfovibrio</taxon>
    </lineage>
</organism>
<comment type="catalytic activity">
    <reaction evidence="10 12">
        <text>beta-D-fructose 6-phosphate + ATP = beta-D-fructose 1,6-bisphosphate + ADP + H(+)</text>
        <dbReference type="Rhea" id="RHEA:16109"/>
        <dbReference type="ChEBI" id="CHEBI:15378"/>
        <dbReference type="ChEBI" id="CHEBI:30616"/>
        <dbReference type="ChEBI" id="CHEBI:32966"/>
        <dbReference type="ChEBI" id="CHEBI:57634"/>
        <dbReference type="ChEBI" id="CHEBI:456216"/>
        <dbReference type="EC" id="2.7.1.11"/>
    </reaction>
</comment>
<comment type="similarity">
    <text evidence="12">Belongs to the phosphofructokinase type A (PFKA) family. PPi-dependent PFK group II subfamily. Atypical ATP-dependent clade 'X' sub-subfamily.</text>
</comment>
<feature type="binding site" evidence="12">
    <location>
        <begin position="206"/>
        <end position="208"/>
    </location>
    <ligand>
        <name>substrate</name>
    </ligand>
</feature>
<dbReference type="HAMAP" id="MF_01981">
    <property type="entry name" value="Phosphofructokinase_II_X"/>
    <property type="match status" value="1"/>
</dbReference>
<name>S7UES7_9BACT</name>
<comment type="function">
    <text evidence="12">Catalyzes the phosphorylation of D-fructose 6-phosphate to fructose 1,6-bisphosphate by ATP, the first committing step of glycolysis.</text>
</comment>
<evidence type="ECO:0000313" key="15">
    <source>
        <dbReference type="Proteomes" id="UP000014975"/>
    </source>
</evidence>
<dbReference type="GO" id="GO:0046872">
    <property type="term" value="F:metal ion binding"/>
    <property type="evidence" value="ECO:0007669"/>
    <property type="project" value="UniProtKB-KW"/>
</dbReference>
<sequence>MFPEISCLPAPELPEDLSISSLGPAKIPSNLRCGRFIPDDARIYVHVSPSAIPPNGVNPTIEMAGPRERIYFDPTKTRCAIVTCGGLCPGINDVIRAITLEAHHNYRVSSVLGIRYGLEGFIERHGHTPLDLTPAAVANIHEFGGTILGSSRGPQPVEEIVDFLERRNISCLFVIGGDGTMRAAARIVEEITRRKVKIAVIGVPKTIDNDINFISQTFGFDTAVQEATRAIRCAHAEALGAPNGIGLVKVMGRESGFIAAQSALALRDVDFVLVPEDNFELDGPKGFLAALTRRLRRRGHAVVVLAEGAGQALLRSTGETDASGNIKLGDIASLIIRRVAEHMKAEGIDHTLKYIDPSYMVRSVPANSNDCIYCGFLGQNAVHAAMAGKTGMVVSKWNGYYVHMPLSLVTQGRKKIDVCSNYWRSVLESTGQYVYFNPDGG</sequence>
<dbReference type="Gene3D" id="3.40.50.450">
    <property type="match status" value="1"/>
</dbReference>
<gene>
    <name evidence="12" type="primary">pfkA</name>
    <name evidence="14" type="ORF">dsat_0651</name>
</gene>
<protein>
    <recommendedName>
        <fullName evidence="12">ATP-dependent 6-phosphofructokinase</fullName>
        <shortName evidence="12">ATP-PFK</shortName>
        <shortName evidence="12">Phosphofructokinase</shortName>
        <ecNumber evidence="12">2.7.1.11</ecNumber>
    </recommendedName>
    <alternativeName>
        <fullName evidence="12">Phosphohexokinase</fullName>
    </alternativeName>
</protein>
<evidence type="ECO:0000256" key="7">
    <source>
        <dbReference type="ARBA" id="ARBA00022840"/>
    </source>
</evidence>
<feature type="binding site" evidence="12">
    <location>
        <position position="86"/>
    </location>
    <ligand>
        <name>ATP</name>
        <dbReference type="ChEBI" id="CHEBI:30616"/>
    </ligand>
</feature>
<dbReference type="Proteomes" id="UP000014975">
    <property type="component" value="Unassembled WGS sequence"/>
</dbReference>
<feature type="domain" description="Phosphofructokinase" evidence="13">
    <location>
        <begin position="78"/>
        <end position="384"/>
    </location>
</feature>
<dbReference type="eggNOG" id="COG0205">
    <property type="taxonomic scope" value="Bacteria"/>
</dbReference>
<comment type="subcellular location">
    <subcellularLocation>
        <location evidence="12">Cytoplasm</location>
    </subcellularLocation>
</comment>
<feature type="binding site" evidence="12">
    <location>
        <begin position="251"/>
        <end position="253"/>
    </location>
    <ligand>
        <name>substrate</name>
    </ligand>
</feature>
<keyword evidence="3 12" id="KW-0808">Transferase</keyword>
<dbReference type="InterPro" id="IPR000023">
    <property type="entry name" value="Phosphofructokinase_dom"/>
</dbReference>
<evidence type="ECO:0000256" key="9">
    <source>
        <dbReference type="ARBA" id="ARBA00023152"/>
    </source>
</evidence>
<evidence type="ECO:0000259" key="13">
    <source>
        <dbReference type="Pfam" id="PF00365"/>
    </source>
</evidence>
<comment type="catalytic activity">
    <reaction evidence="11">
        <text>beta-D-fructose 6-phosphate + diphosphate = beta-D-fructose 1,6-bisphosphate + phosphate + H(+)</text>
        <dbReference type="Rhea" id="RHEA:13613"/>
        <dbReference type="ChEBI" id="CHEBI:15378"/>
        <dbReference type="ChEBI" id="CHEBI:32966"/>
        <dbReference type="ChEBI" id="CHEBI:33019"/>
        <dbReference type="ChEBI" id="CHEBI:43474"/>
        <dbReference type="ChEBI" id="CHEBI:57634"/>
        <dbReference type="EC" id="2.7.1.90"/>
    </reaction>
</comment>
<feature type="site" description="Important for substrate specificity; cannot use PPi as phosphoryl donor" evidence="12">
    <location>
        <position position="179"/>
    </location>
</feature>
<feature type="binding site" evidence="12">
    <location>
        <begin position="177"/>
        <end position="180"/>
    </location>
    <ligand>
        <name>ATP</name>
        <dbReference type="ChEBI" id="CHEBI:30616"/>
    </ligand>
</feature>
<dbReference type="InterPro" id="IPR035966">
    <property type="entry name" value="PKF_sf"/>
</dbReference>